<sequence length="74" mass="8509">GYEEVEQIMANYNMGFITNNERYNQIIDTWTHVNSNLSKILIDQLAADNDGFNSIYMMMDSGARGSKEQIRQLS</sequence>
<proteinExistence type="predicted"/>
<protein>
    <recommendedName>
        <fullName evidence="1">DNA-directed RNA polymerase</fullName>
        <ecNumber evidence="1">2.7.7.6</ecNumber>
    </recommendedName>
</protein>
<dbReference type="GO" id="GO:0006351">
    <property type="term" value="P:DNA-templated transcription"/>
    <property type="evidence" value="ECO:0007669"/>
    <property type="project" value="InterPro"/>
</dbReference>
<accession>J9F2S3</accession>
<dbReference type="Pfam" id="PF05000">
    <property type="entry name" value="RNA_pol_Rpb1_4"/>
    <property type="match status" value="1"/>
</dbReference>
<organism evidence="7">
    <name type="scientific">gut metagenome</name>
    <dbReference type="NCBI Taxonomy" id="749906"/>
    <lineage>
        <taxon>unclassified sequences</taxon>
        <taxon>metagenomes</taxon>
        <taxon>organismal metagenomes</taxon>
    </lineage>
</organism>
<keyword evidence="2 7" id="KW-0240">DNA-directed RNA polymerase</keyword>
<evidence type="ECO:0000259" key="6">
    <source>
        <dbReference type="Pfam" id="PF05000"/>
    </source>
</evidence>
<dbReference type="GO" id="GO:0003677">
    <property type="term" value="F:DNA binding"/>
    <property type="evidence" value="ECO:0007669"/>
    <property type="project" value="InterPro"/>
</dbReference>
<evidence type="ECO:0000256" key="1">
    <source>
        <dbReference type="ARBA" id="ARBA00012418"/>
    </source>
</evidence>
<comment type="caution">
    <text evidence="7">The sequence shown here is derived from an EMBL/GenBank/DDBJ whole genome shotgun (WGS) entry which is preliminary data.</text>
</comment>
<dbReference type="GO" id="GO:0000428">
    <property type="term" value="C:DNA-directed RNA polymerase complex"/>
    <property type="evidence" value="ECO:0007669"/>
    <property type="project" value="UniProtKB-KW"/>
</dbReference>
<gene>
    <name evidence="7" type="ORF">EVA_22702</name>
</gene>
<feature type="non-terminal residue" evidence="7">
    <location>
        <position position="1"/>
    </location>
</feature>
<dbReference type="InterPro" id="IPR038120">
    <property type="entry name" value="Rpb1_funnel_sf"/>
</dbReference>
<feature type="domain" description="RNA polymerase Rpb1" evidence="6">
    <location>
        <begin position="17"/>
        <end position="74"/>
    </location>
</feature>
<dbReference type="EC" id="2.7.7.6" evidence="1"/>
<dbReference type="Gene3D" id="1.10.132.30">
    <property type="match status" value="1"/>
</dbReference>
<dbReference type="EMBL" id="AMCI01009635">
    <property type="protein sequence ID" value="EJW89191.1"/>
    <property type="molecule type" value="Genomic_DNA"/>
</dbReference>
<reference evidence="7" key="1">
    <citation type="journal article" date="2012" name="PLoS ONE">
        <title>Gene sets for utilization of primary and secondary nutrition supplies in the distal gut of endangered iberian lynx.</title>
        <authorList>
            <person name="Alcaide M."/>
            <person name="Messina E."/>
            <person name="Richter M."/>
            <person name="Bargiela R."/>
            <person name="Peplies J."/>
            <person name="Huws S.A."/>
            <person name="Newbold C.J."/>
            <person name="Golyshin P.N."/>
            <person name="Simon M.A."/>
            <person name="Lopez G."/>
            <person name="Yakimov M.M."/>
            <person name="Ferrer M."/>
        </authorList>
    </citation>
    <scope>NUCLEOTIDE SEQUENCE</scope>
</reference>
<keyword evidence="5" id="KW-0804">Transcription</keyword>
<name>J9F2S3_9ZZZZ</name>
<dbReference type="InterPro" id="IPR007083">
    <property type="entry name" value="RNA_pol_Rpb1_4"/>
</dbReference>
<dbReference type="GO" id="GO:0003899">
    <property type="term" value="F:DNA-directed RNA polymerase activity"/>
    <property type="evidence" value="ECO:0007669"/>
    <property type="project" value="UniProtKB-EC"/>
</dbReference>
<evidence type="ECO:0000256" key="3">
    <source>
        <dbReference type="ARBA" id="ARBA00022679"/>
    </source>
</evidence>
<evidence type="ECO:0000256" key="2">
    <source>
        <dbReference type="ARBA" id="ARBA00022478"/>
    </source>
</evidence>
<feature type="non-terminal residue" evidence="7">
    <location>
        <position position="74"/>
    </location>
</feature>
<dbReference type="SUPFAM" id="SSF64484">
    <property type="entry name" value="beta and beta-prime subunits of DNA dependent RNA-polymerase"/>
    <property type="match status" value="1"/>
</dbReference>
<dbReference type="AlphaFoldDB" id="J9F2S3"/>
<evidence type="ECO:0000256" key="5">
    <source>
        <dbReference type="ARBA" id="ARBA00023163"/>
    </source>
</evidence>
<evidence type="ECO:0000313" key="7">
    <source>
        <dbReference type="EMBL" id="EJW89191.1"/>
    </source>
</evidence>
<evidence type="ECO:0000256" key="4">
    <source>
        <dbReference type="ARBA" id="ARBA00022695"/>
    </source>
</evidence>
<keyword evidence="4" id="KW-0548">Nucleotidyltransferase</keyword>
<keyword evidence="3" id="KW-0808">Transferase</keyword>